<accession>A0A2N9GZ28</accession>
<proteinExistence type="predicted"/>
<dbReference type="GO" id="GO:0003677">
    <property type="term" value="F:DNA binding"/>
    <property type="evidence" value="ECO:0007669"/>
    <property type="project" value="InterPro"/>
</dbReference>
<evidence type="ECO:0000259" key="1">
    <source>
        <dbReference type="Pfam" id="PF05699"/>
    </source>
</evidence>
<dbReference type="InterPro" id="IPR012337">
    <property type="entry name" value="RNaseH-like_sf"/>
</dbReference>
<evidence type="ECO:0008006" key="5">
    <source>
        <dbReference type="Google" id="ProtNLM"/>
    </source>
</evidence>
<dbReference type="EMBL" id="OIVN01002603">
    <property type="protein sequence ID" value="SPD05002.1"/>
    <property type="molecule type" value="Genomic_DNA"/>
</dbReference>
<feature type="domain" description="hAT-like transposase RNase-H fold" evidence="2">
    <location>
        <begin position="150"/>
        <end position="254"/>
    </location>
</feature>
<dbReference type="PANTHER" id="PTHR23272:SF193">
    <property type="entry name" value="OS07G0624100 PROTEIN"/>
    <property type="match status" value="1"/>
</dbReference>
<name>A0A2N9GZ28_FAGSY</name>
<gene>
    <name evidence="3" type="ORF">FSB_LOCUS32884</name>
    <name evidence="4" type="ORF">FSB_LOCUS52376</name>
</gene>
<protein>
    <recommendedName>
        <fullName evidence="5">hAT-like transposase RNase-H fold domain-containing protein</fullName>
    </recommendedName>
</protein>
<feature type="domain" description="HAT C-terminal dimerisation" evidence="1">
    <location>
        <begin position="317"/>
        <end position="367"/>
    </location>
</feature>
<dbReference type="SUPFAM" id="SSF53098">
    <property type="entry name" value="Ribonuclease H-like"/>
    <property type="match status" value="1"/>
</dbReference>
<dbReference type="Pfam" id="PF05699">
    <property type="entry name" value="Dimer_Tnp_hAT"/>
    <property type="match status" value="1"/>
</dbReference>
<reference evidence="3" key="1">
    <citation type="submission" date="2018-02" db="EMBL/GenBank/DDBJ databases">
        <authorList>
            <person name="Cohen D.B."/>
            <person name="Kent A.D."/>
        </authorList>
    </citation>
    <scope>NUCLEOTIDE SEQUENCE</scope>
</reference>
<organism evidence="3">
    <name type="scientific">Fagus sylvatica</name>
    <name type="common">Beechnut</name>
    <dbReference type="NCBI Taxonomy" id="28930"/>
    <lineage>
        <taxon>Eukaryota</taxon>
        <taxon>Viridiplantae</taxon>
        <taxon>Streptophyta</taxon>
        <taxon>Embryophyta</taxon>
        <taxon>Tracheophyta</taxon>
        <taxon>Spermatophyta</taxon>
        <taxon>Magnoliopsida</taxon>
        <taxon>eudicotyledons</taxon>
        <taxon>Gunneridae</taxon>
        <taxon>Pentapetalae</taxon>
        <taxon>rosids</taxon>
        <taxon>fabids</taxon>
        <taxon>Fagales</taxon>
        <taxon>Fagaceae</taxon>
        <taxon>Fagus</taxon>
    </lineage>
</organism>
<dbReference type="GO" id="GO:0046983">
    <property type="term" value="F:protein dimerization activity"/>
    <property type="evidence" value="ECO:0007669"/>
    <property type="project" value="InterPro"/>
</dbReference>
<evidence type="ECO:0000259" key="2">
    <source>
        <dbReference type="Pfam" id="PF14372"/>
    </source>
</evidence>
<dbReference type="PANTHER" id="PTHR23272">
    <property type="entry name" value="BED FINGER-RELATED"/>
    <property type="match status" value="1"/>
</dbReference>
<dbReference type="InterPro" id="IPR025525">
    <property type="entry name" value="hAT-like_transposase_RNase-H"/>
</dbReference>
<evidence type="ECO:0000313" key="3">
    <source>
        <dbReference type="EMBL" id="SPD05002.1"/>
    </source>
</evidence>
<evidence type="ECO:0000313" key="4">
    <source>
        <dbReference type="EMBL" id="SPD24494.1"/>
    </source>
</evidence>
<dbReference type="EMBL" id="OIVN01005913">
    <property type="protein sequence ID" value="SPD24494.1"/>
    <property type="molecule type" value="Genomic_DNA"/>
</dbReference>
<sequence>MKESCIVGCEFLHNRCCAHILNLIVLDGLKDIHESIAKVRNVVRYAKSSPKRFEKFLEAVKDANIQSKSLLSLDVPTRWNSTYLMLEEAEKFGRAFDRMVIDDEQYMNYFEEPNGNGKKPKGPPRSLDWENARLLCKFLRLFYEATLHFSGSLIVTSNSYFHELVGIQNELYKLCNLDGDSLLKRMVEGMKMKYEKYWRNIERMILLLFVAVVLDPRYKMKYIVYWFNKWYAKPKVESMVEKVRGAIDRLYAYYAIEFETASASASVSASGSGSCMTSDVASSSMSSASDTHDPWKSAVEEFQHHLAQEDNGECKTEVDQYLLEASEPPCALGFDILGWWRVNSSKYKILSHVARDVMAVPMSTVASKQPLA</sequence>
<dbReference type="AlphaFoldDB" id="A0A2N9GZ28"/>
<dbReference type="InterPro" id="IPR008906">
    <property type="entry name" value="HATC_C_dom"/>
</dbReference>
<dbReference type="Pfam" id="PF14372">
    <property type="entry name" value="hAT-like_RNase-H"/>
    <property type="match status" value="1"/>
</dbReference>